<dbReference type="AlphaFoldDB" id="A0AAX1UKK6"/>
<dbReference type="InterPro" id="IPR052906">
    <property type="entry name" value="Type_IV_Methyl-Rstrct_Enzyme"/>
</dbReference>
<sequence length="195" mass="21783">MLTSAAGAKNVAVTDDEAAELIPSGRITVLQCRAHWVRTYLSKAGLLESPRRNLHVITGKGRDVLAAKAERIDIRFLDTFESFRDWRVRASSEPAVPESCRKCRRPLRQLFLRPMNPIRFVGSLTGEGANKGVFVTTLDFSREATTYVVRVQHRIRLINGQRLAALMIQYGVGGRVRGTYTIQTVDEDCFSDSTG</sequence>
<organism evidence="3 4">
    <name type="scientific">Cereibacter sphaeroides</name>
    <name type="common">Rhodobacter sphaeroides</name>
    <dbReference type="NCBI Taxonomy" id="1063"/>
    <lineage>
        <taxon>Bacteria</taxon>
        <taxon>Pseudomonadati</taxon>
        <taxon>Pseudomonadota</taxon>
        <taxon>Alphaproteobacteria</taxon>
        <taxon>Rhodobacterales</taxon>
        <taxon>Paracoccaceae</taxon>
        <taxon>Cereibacter</taxon>
    </lineage>
</organism>
<protein>
    <submittedName>
        <fullName evidence="3">Uncharacterized protein</fullName>
    </submittedName>
</protein>
<dbReference type="GO" id="GO:0009307">
    <property type="term" value="P:DNA restriction-modification system"/>
    <property type="evidence" value="ECO:0007669"/>
    <property type="project" value="InterPro"/>
</dbReference>
<evidence type="ECO:0000313" key="4">
    <source>
        <dbReference type="Proteomes" id="UP000266305"/>
    </source>
</evidence>
<reference evidence="3 4" key="1">
    <citation type="submission" date="2018-08" db="EMBL/GenBank/DDBJ databases">
        <title>Draft genome sequence of Rhodobacter sphaeroides FY.</title>
        <authorList>
            <person name="Rayyan A."/>
            <person name="Meyer T.E."/>
            <person name="Kyndt J.A."/>
        </authorList>
    </citation>
    <scope>NUCLEOTIDE SEQUENCE [LARGE SCALE GENOMIC DNA]</scope>
    <source>
        <strain evidence="3 4">FY</strain>
    </source>
</reference>
<evidence type="ECO:0000259" key="2">
    <source>
        <dbReference type="Pfam" id="PF14338"/>
    </source>
</evidence>
<dbReference type="Gene3D" id="3.40.1350.10">
    <property type="match status" value="1"/>
</dbReference>
<dbReference type="PANTHER" id="PTHR30015:SF7">
    <property type="entry name" value="TYPE IV METHYL-DIRECTED RESTRICTION ENZYME ECOKMRR"/>
    <property type="match status" value="1"/>
</dbReference>
<proteinExistence type="predicted"/>
<dbReference type="EMBL" id="QWGP01000013">
    <property type="protein sequence ID" value="RHZ94249.1"/>
    <property type="molecule type" value="Genomic_DNA"/>
</dbReference>
<dbReference type="Pfam" id="PF14338">
    <property type="entry name" value="Mrr_N"/>
    <property type="match status" value="1"/>
</dbReference>
<dbReference type="PANTHER" id="PTHR30015">
    <property type="entry name" value="MRR RESTRICTION SYSTEM PROTEIN"/>
    <property type="match status" value="1"/>
</dbReference>
<dbReference type="GO" id="GO:0003677">
    <property type="term" value="F:DNA binding"/>
    <property type="evidence" value="ECO:0007669"/>
    <property type="project" value="InterPro"/>
</dbReference>
<dbReference type="InterPro" id="IPR025745">
    <property type="entry name" value="Mrr-like_N_dom"/>
</dbReference>
<evidence type="ECO:0000313" key="3">
    <source>
        <dbReference type="EMBL" id="RHZ94249.1"/>
    </source>
</evidence>
<dbReference type="InterPro" id="IPR007560">
    <property type="entry name" value="Restrct_endonuc_IV_Mrr"/>
</dbReference>
<dbReference type="InterPro" id="IPR011856">
    <property type="entry name" value="tRNA_endonuc-like_dom_sf"/>
</dbReference>
<gene>
    <name evidence="3" type="ORF">D1114_12680</name>
</gene>
<dbReference type="GO" id="GO:0015666">
    <property type="term" value="F:restriction endodeoxyribonuclease activity"/>
    <property type="evidence" value="ECO:0007669"/>
    <property type="project" value="TreeGrafter"/>
</dbReference>
<evidence type="ECO:0000259" key="1">
    <source>
        <dbReference type="Pfam" id="PF04471"/>
    </source>
</evidence>
<feature type="domain" description="Restriction endonuclease type IV Mrr" evidence="1">
    <location>
        <begin position="119"/>
        <end position="167"/>
    </location>
</feature>
<dbReference type="Proteomes" id="UP000266305">
    <property type="component" value="Unassembled WGS sequence"/>
</dbReference>
<dbReference type="Pfam" id="PF04471">
    <property type="entry name" value="Mrr_cat"/>
    <property type="match status" value="1"/>
</dbReference>
<accession>A0AAX1UKK6</accession>
<feature type="domain" description="Restriction system protein Mrr-like N-terminal" evidence="2">
    <location>
        <begin position="8"/>
        <end position="66"/>
    </location>
</feature>
<name>A0AAX1UKK6_CERSP</name>
<comment type="caution">
    <text evidence="3">The sequence shown here is derived from an EMBL/GenBank/DDBJ whole genome shotgun (WGS) entry which is preliminary data.</text>
</comment>